<evidence type="ECO:0000313" key="3">
    <source>
        <dbReference type="Proteomes" id="UP001152747"/>
    </source>
</evidence>
<organism evidence="2 3">
    <name type="scientific">Caenorhabditis angaria</name>
    <dbReference type="NCBI Taxonomy" id="860376"/>
    <lineage>
        <taxon>Eukaryota</taxon>
        <taxon>Metazoa</taxon>
        <taxon>Ecdysozoa</taxon>
        <taxon>Nematoda</taxon>
        <taxon>Chromadorea</taxon>
        <taxon>Rhabditida</taxon>
        <taxon>Rhabditina</taxon>
        <taxon>Rhabditomorpha</taxon>
        <taxon>Rhabditoidea</taxon>
        <taxon>Rhabditidae</taxon>
        <taxon>Peloderinae</taxon>
        <taxon>Caenorhabditis</taxon>
    </lineage>
</organism>
<gene>
    <name evidence="2" type="ORF">CAMP_LOCUS5486</name>
</gene>
<keyword evidence="1" id="KW-0732">Signal</keyword>
<reference evidence="2" key="1">
    <citation type="submission" date="2022-11" db="EMBL/GenBank/DDBJ databases">
        <authorList>
            <person name="Kikuchi T."/>
        </authorList>
    </citation>
    <scope>NUCLEOTIDE SEQUENCE</scope>
    <source>
        <strain evidence="2">PS1010</strain>
    </source>
</reference>
<protein>
    <recommendedName>
        <fullName evidence="4">DUF38 domain-containing protein</fullName>
    </recommendedName>
</protein>
<accession>A0A9P1ICT5</accession>
<comment type="caution">
    <text evidence="2">The sequence shown here is derived from an EMBL/GenBank/DDBJ whole genome shotgun (WGS) entry which is preliminary data.</text>
</comment>
<evidence type="ECO:0008006" key="4">
    <source>
        <dbReference type="Google" id="ProtNLM"/>
    </source>
</evidence>
<evidence type="ECO:0000313" key="2">
    <source>
        <dbReference type="EMBL" id="CAI5442849.1"/>
    </source>
</evidence>
<dbReference type="EMBL" id="CANHGI010000002">
    <property type="protein sequence ID" value="CAI5442849.1"/>
    <property type="molecule type" value="Genomic_DNA"/>
</dbReference>
<evidence type="ECO:0000256" key="1">
    <source>
        <dbReference type="SAM" id="SignalP"/>
    </source>
</evidence>
<keyword evidence="3" id="KW-1185">Reference proteome</keyword>
<proteinExistence type="predicted"/>
<feature type="chain" id="PRO_5040169566" description="DUF38 domain-containing protein" evidence="1">
    <location>
        <begin position="19"/>
        <end position="256"/>
    </location>
</feature>
<sequence>MSLIVFFVFGTFLSSIYAGKIANSIALDLLTSYGTAILERNQTKLFEVLSKDYKFYHCEKNAKSLNRDDIWKTVEFMPNLATVLSRRELIDTGLSNENKTLAIVVNLGNFTETMLEAHLRNGKFVIIFEQENKCKSYEKFKTTYMIDYKKSATKTSENLLGQLFESAKLCDRNITRHTLMIPFYIFYYNKNNSLNEKADELEFVKLGALNMVVPRTFFNESFEVTPVDVIYSNIYENGSVIFEAEGIDFQRIRKLC</sequence>
<name>A0A9P1ICT5_9PELO</name>
<feature type="signal peptide" evidence="1">
    <location>
        <begin position="1"/>
        <end position="18"/>
    </location>
</feature>
<dbReference type="Proteomes" id="UP001152747">
    <property type="component" value="Unassembled WGS sequence"/>
</dbReference>
<dbReference type="AlphaFoldDB" id="A0A9P1ICT5"/>